<reference evidence="1 2" key="1">
    <citation type="submission" date="2015-09" db="EMBL/GenBank/DDBJ databases">
        <authorList>
            <consortium name="Swine Surveillance"/>
        </authorList>
    </citation>
    <scope>NUCLEOTIDE SEQUENCE [LARGE SCALE GENOMIC DNA]</scope>
    <source>
        <strain evidence="1 2">S613</strain>
    </source>
</reference>
<accession>A0A0N8NXK4</accession>
<dbReference type="RefSeq" id="WP_057397115.1">
    <property type="nucleotide sequence ID" value="NZ_LJXB01000068.1"/>
</dbReference>
<dbReference type="Proteomes" id="UP000050349">
    <property type="component" value="Unassembled WGS sequence"/>
</dbReference>
<evidence type="ECO:0000313" key="1">
    <source>
        <dbReference type="EMBL" id="KPU60449.1"/>
    </source>
</evidence>
<dbReference type="AlphaFoldDB" id="A0A0N8NXK4"/>
<comment type="caution">
    <text evidence="1">The sequence shown here is derived from an EMBL/GenBank/DDBJ whole genome shotgun (WGS) entry which is preliminary data.</text>
</comment>
<name>A0A0N8NXK4_PSEFL</name>
<protein>
    <submittedName>
        <fullName evidence="1">Uncharacterized protein</fullName>
    </submittedName>
</protein>
<dbReference type="OrthoDB" id="7004159at2"/>
<proteinExistence type="predicted"/>
<evidence type="ECO:0000313" key="2">
    <source>
        <dbReference type="Proteomes" id="UP000050349"/>
    </source>
</evidence>
<organism evidence="1 2">
    <name type="scientific">Pseudomonas fluorescens</name>
    <dbReference type="NCBI Taxonomy" id="294"/>
    <lineage>
        <taxon>Bacteria</taxon>
        <taxon>Pseudomonadati</taxon>
        <taxon>Pseudomonadota</taxon>
        <taxon>Gammaproteobacteria</taxon>
        <taxon>Pseudomonadales</taxon>
        <taxon>Pseudomonadaceae</taxon>
        <taxon>Pseudomonas</taxon>
    </lineage>
</organism>
<dbReference type="EMBL" id="LJXB01000068">
    <property type="protein sequence ID" value="KPU60449.1"/>
    <property type="molecule type" value="Genomic_DNA"/>
</dbReference>
<gene>
    <name evidence="1" type="ORF">AN403_4216</name>
</gene>
<sequence length="71" mass="7989">MAREDDDTVYCNVQMSLASGKELLQLVTALRESGSHPNLDTVFDRMQFELTMTIDIVEHPPTWGAAEPTKH</sequence>
<dbReference type="PATRIC" id="fig|294.162.peg.1877"/>